<dbReference type="GO" id="GO:0016020">
    <property type="term" value="C:membrane"/>
    <property type="evidence" value="ECO:0007669"/>
    <property type="project" value="UniProtKB-SubCell"/>
</dbReference>
<feature type="transmembrane region" description="Helical" evidence="9">
    <location>
        <begin position="35"/>
        <end position="56"/>
    </location>
</feature>
<evidence type="ECO:0000256" key="6">
    <source>
        <dbReference type="ARBA" id="ARBA00023136"/>
    </source>
</evidence>
<evidence type="ECO:0000313" key="11">
    <source>
        <dbReference type="EMBL" id="CAG9329898.1"/>
    </source>
</evidence>
<evidence type="ECO:0000256" key="4">
    <source>
        <dbReference type="ARBA" id="ARBA00022737"/>
    </source>
</evidence>
<proteinExistence type="inferred from homology"/>
<evidence type="ECO:0000256" key="2">
    <source>
        <dbReference type="ARBA" id="ARBA00022448"/>
    </source>
</evidence>
<reference evidence="11" key="1">
    <citation type="submission" date="2021-09" db="EMBL/GenBank/DDBJ databases">
        <authorList>
            <consortium name="AG Swart"/>
            <person name="Singh M."/>
            <person name="Singh A."/>
            <person name="Seah K."/>
            <person name="Emmerich C."/>
        </authorList>
    </citation>
    <scope>NUCLEOTIDE SEQUENCE</scope>
    <source>
        <strain evidence="11">ATCC30299</strain>
    </source>
</reference>
<feature type="chain" id="PRO_5043998177" description="Mannose-P-dolichol utilization defect 1 protein homolog" evidence="10">
    <location>
        <begin position="16"/>
        <end position="247"/>
    </location>
</feature>
<evidence type="ECO:0000256" key="8">
    <source>
        <dbReference type="PIRNR" id="PIRNR023381"/>
    </source>
</evidence>
<dbReference type="Pfam" id="PF04193">
    <property type="entry name" value="PQ-loop"/>
    <property type="match status" value="2"/>
</dbReference>
<organism evidence="11 12">
    <name type="scientific">Blepharisma stoltei</name>
    <dbReference type="NCBI Taxonomy" id="1481888"/>
    <lineage>
        <taxon>Eukaryota</taxon>
        <taxon>Sar</taxon>
        <taxon>Alveolata</taxon>
        <taxon>Ciliophora</taxon>
        <taxon>Postciliodesmatophora</taxon>
        <taxon>Heterotrichea</taxon>
        <taxon>Heterotrichida</taxon>
        <taxon>Blepharismidae</taxon>
        <taxon>Blepharisma</taxon>
    </lineage>
</organism>
<feature type="signal peptide" evidence="10">
    <location>
        <begin position="1"/>
        <end position="15"/>
    </location>
</feature>
<dbReference type="InterPro" id="IPR016817">
    <property type="entry name" value="MannP-dilichol_defect-1"/>
</dbReference>
<protein>
    <recommendedName>
        <fullName evidence="8">Mannose-P-dolichol utilization defect 1 protein homolog</fullName>
    </recommendedName>
</protein>
<dbReference type="InterPro" id="IPR006603">
    <property type="entry name" value="PQ-loop_rpt"/>
</dbReference>
<evidence type="ECO:0000256" key="1">
    <source>
        <dbReference type="ARBA" id="ARBA00004141"/>
    </source>
</evidence>
<keyword evidence="2" id="KW-0813">Transport</keyword>
<name>A0AAU9JRN3_9CILI</name>
<feature type="transmembrane region" description="Helical" evidence="9">
    <location>
        <begin position="213"/>
        <end position="234"/>
    </location>
</feature>
<dbReference type="PIRSF" id="PIRSF023381">
    <property type="entry name" value="MannP-dilichol_defect-1p"/>
    <property type="match status" value="1"/>
</dbReference>
<dbReference type="AlphaFoldDB" id="A0AAU9JRN3"/>
<keyword evidence="3 8" id="KW-0812">Transmembrane</keyword>
<feature type="transmembrane region" description="Helical" evidence="9">
    <location>
        <begin position="68"/>
        <end position="91"/>
    </location>
</feature>
<keyword evidence="5 8" id="KW-1133">Transmembrane helix</keyword>
<feature type="transmembrane region" description="Helical" evidence="9">
    <location>
        <begin position="103"/>
        <end position="120"/>
    </location>
</feature>
<feature type="transmembrane region" description="Helical" evidence="9">
    <location>
        <begin position="132"/>
        <end position="155"/>
    </location>
</feature>
<keyword evidence="4" id="KW-0677">Repeat</keyword>
<evidence type="ECO:0000256" key="3">
    <source>
        <dbReference type="ARBA" id="ARBA00022692"/>
    </source>
</evidence>
<dbReference type="PANTHER" id="PTHR12226:SF2">
    <property type="entry name" value="MANNOSE-P-DOLICHOL UTILIZATION DEFECT 1 PROTEIN"/>
    <property type="match status" value="1"/>
</dbReference>
<comment type="caution">
    <text evidence="11">The sequence shown here is derived from an EMBL/GenBank/DDBJ whole genome shotgun (WGS) entry which is preliminary data.</text>
</comment>
<comment type="similarity">
    <text evidence="7 8">Belongs to the MPDU1 (TC 2.A.43.3) family.</text>
</comment>
<dbReference type="Gene3D" id="1.20.1280.290">
    <property type="match status" value="2"/>
</dbReference>
<evidence type="ECO:0000256" key="5">
    <source>
        <dbReference type="ARBA" id="ARBA00022989"/>
    </source>
</evidence>
<gene>
    <name evidence="11" type="ORF">BSTOLATCC_MIC50014</name>
</gene>
<evidence type="ECO:0000256" key="7">
    <source>
        <dbReference type="ARBA" id="ARBA00038475"/>
    </source>
</evidence>
<evidence type="ECO:0000256" key="9">
    <source>
        <dbReference type="SAM" id="Phobius"/>
    </source>
</evidence>
<comment type="subcellular location">
    <subcellularLocation>
        <location evidence="1 8">Membrane</location>
        <topology evidence="1 8">Multi-pass membrane protein</topology>
    </subcellularLocation>
</comment>
<keyword evidence="10" id="KW-0732">Signal</keyword>
<keyword evidence="12" id="KW-1185">Reference proteome</keyword>
<keyword evidence="6 8" id="KW-0472">Membrane</keyword>
<dbReference type="EMBL" id="CAJZBQ010000050">
    <property type="protein sequence ID" value="CAG9329898.1"/>
    <property type="molecule type" value="Genomic_DNA"/>
</dbReference>
<dbReference type="Proteomes" id="UP001162131">
    <property type="component" value="Unassembled WGS sequence"/>
</dbReference>
<dbReference type="PANTHER" id="PTHR12226">
    <property type="entry name" value="MANNOSE-P-DOLICHOL UTILIZATION DEFECT 1 LEC35 -RELATED"/>
    <property type="match status" value="1"/>
</dbReference>
<accession>A0AAU9JRN3</accession>
<evidence type="ECO:0000313" key="12">
    <source>
        <dbReference type="Proteomes" id="UP001162131"/>
    </source>
</evidence>
<evidence type="ECO:0000256" key="10">
    <source>
        <dbReference type="SAM" id="SignalP"/>
    </source>
</evidence>
<sequence length="247" mass="28037">MRFLFAAALLSITFAATVEECLTQVQAGMFETPCLMLLFSKLLGYGMVSASLMLKFPQILKIVRAKSIAGLSLTSFYVETLGFSLIAAYNIHNKQPFSTYGENVTLTAQCCLQVLCYWYFGNINTKHKISVLFFFVFAWILPLFSEILPQSLWIIAPNINLCMNFIVKGSQILTNWRNGSTGQLSFITNFMNFGGTSARIFTTFTELKDPFLLFNYSFGTFLNAVIVFQLVYYWNVSIEEKKEKKAD</sequence>
<dbReference type="SMART" id="SM00679">
    <property type="entry name" value="CTNS"/>
    <property type="match status" value="2"/>
</dbReference>